<feature type="region of interest" description="Disordered" evidence="1">
    <location>
        <begin position="188"/>
        <end position="213"/>
    </location>
</feature>
<dbReference type="InterPro" id="IPR027417">
    <property type="entry name" value="P-loop_NTPase"/>
</dbReference>
<feature type="transmembrane region" description="Helical" evidence="2">
    <location>
        <begin position="390"/>
        <end position="410"/>
    </location>
</feature>
<keyword evidence="2" id="KW-1133">Transmembrane helix</keyword>
<feature type="compositionally biased region" description="Polar residues" evidence="1">
    <location>
        <begin position="66"/>
        <end position="85"/>
    </location>
</feature>
<evidence type="ECO:0008006" key="5">
    <source>
        <dbReference type="Google" id="ProtNLM"/>
    </source>
</evidence>
<dbReference type="Gene3D" id="3.40.50.300">
    <property type="entry name" value="P-loop containing nucleotide triphosphate hydrolases"/>
    <property type="match status" value="1"/>
</dbReference>
<reference evidence="3 4" key="1">
    <citation type="journal article" date="2013" name="Curr. Biol.">
        <title>The Genome of the Foraminiferan Reticulomyxa filosa.</title>
        <authorList>
            <person name="Glockner G."/>
            <person name="Hulsmann N."/>
            <person name="Schleicher M."/>
            <person name="Noegel A.A."/>
            <person name="Eichinger L."/>
            <person name="Gallinger C."/>
            <person name="Pawlowski J."/>
            <person name="Sierra R."/>
            <person name="Euteneuer U."/>
            <person name="Pillet L."/>
            <person name="Moustafa A."/>
            <person name="Platzer M."/>
            <person name="Groth M."/>
            <person name="Szafranski K."/>
            <person name="Schliwa M."/>
        </authorList>
    </citation>
    <scope>NUCLEOTIDE SEQUENCE [LARGE SCALE GENOMIC DNA]</scope>
</reference>
<organism evidence="3 4">
    <name type="scientific">Reticulomyxa filosa</name>
    <dbReference type="NCBI Taxonomy" id="46433"/>
    <lineage>
        <taxon>Eukaryota</taxon>
        <taxon>Sar</taxon>
        <taxon>Rhizaria</taxon>
        <taxon>Retaria</taxon>
        <taxon>Foraminifera</taxon>
        <taxon>Monothalamids</taxon>
        <taxon>Reticulomyxidae</taxon>
        <taxon>Reticulomyxa</taxon>
    </lineage>
</organism>
<keyword evidence="2" id="KW-0472">Membrane</keyword>
<gene>
    <name evidence="3" type="ORF">RFI_24173</name>
</gene>
<comment type="caution">
    <text evidence="3">The sequence shown here is derived from an EMBL/GenBank/DDBJ whole genome shotgun (WGS) entry which is preliminary data.</text>
</comment>
<sequence length="549" mass="62737">MSSTSRCLTNNDLTETKKCLNVIGGPASHHPFWAGYNSNSNNNHGSFLFPSSSSSSSSFNIPGTLPSHQSGNDSSSSVMGINESGSGNSRVLLQPRLTQETLDSIFPGTFVKNLPSTIDGIKLQYMTETQVHVSQDLVENNHNPLSNTCHVIASAAGTGKTTMALILALFELYTHEKRMKNLESRFHRNSNKDEKHSSNHENQKHQDSDKKNTALNHDYSDLAKNSAASRVYIFIVVPQSCRIDGIVNWLERAHYVCNFRVLSANRHRTFPELARLQKGQYLCVGTPESFGPKHVHGKSLERTKKNSHQWNSSFNTKVLLFSNTWNDLLERDLRKMIGEEGKTDPSIKNYCRQQFMHWYMECDKQPGKFSLLHQLCEANPYEKALIFVNFFWKVSHLIYYVYIMFMLYAFNFTKTSYPFQAQSLRSVLNQQDVILYDYSYQQDVDKLMLQLRSKRVKGLLCADGQRGLHDIWKIECNVVINYDLCNSNMYMKRAASCGVENEVVHIVTFLAKEDKEYCEYRSMLKHLKVEGQLLSFDKKTVSQGTQVSQ</sequence>
<dbReference type="AlphaFoldDB" id="X6MHQ2"/>
<dbReference type="Proteomes" id="UP000023152">
    <property type="component" value="Unassembled WGS sequence"/>
</dbReference>
<name>X6MHQ2_RETFI</name>
<feature type="region of interest" description="Disordered" evidence="1">
    <location>
        <begin position="58"/>
        <end position="85"/>
    </location>
</feature>
<feature type="compositionally biased region" description="Basic and acidic residues" evidence="1">
    <location>
        <begin position="188"/>
        <end position="212"/>
    </location>
</feature>
<evidence type="ECO:0000256" key="2">
    <source>
        <dbReference type="SAM" id="Phobius"/>
    </source>
</evidence>
<accession>X6MHQ2</accession>
<keyword evidence="4" id="KW-1185">Reference proteome</keyword>
<evidence type="ECO:0000256" key="1">
    <source>
        <dbReference type="SAM" id="MobiDB-lite"/>
    </source>
</evidence>
<evidence type="ECO:0000313" key="3">
    <source>
        <dbReference type="EMBL" id="ETO13201.1"/>
    </source>
</evidence>
<protein>
    <recommendedName>
        <fullName evidence="5">Helicase ATP-binding domain-containing protein</fullName>
    </recommendedName>
</protein>
<keyword evidence="2" id="KW-0812">Transmembrane</keyword>
<dbReference type="SUPFAM" id="SSF52540">
    <property type="entry name" value="P-loop containing nucleoside triphosphate hydrolases"/>
    <property type="match status" value="1"/>
</dbReference>
<evidence type="ECO:0000313" key="4">
    <source>
        <dbReference type="Proteomes" id="UP000023152"/>
    </source>
</evidence>
<proteinExistence type="predicted"/>
<dbReference type="EMBL" id="ASPP01020752">
    <property type="protein sequence ID" value="ETO13201.1"/>
    <property type="molecule type" value="Genomic_DNA"/>
</dbReference>